<dbReference type="VEuPathDB" id="TriTrypDB:BSAL_27980"/>
<feature type="signal peptide" evidence="1">
    <location>
        <begin position="1"/>
        <end position="22"/>
    </location>
</feature>
<sequence length="616" mass="68196">MRPAMLLLVVLVSIATLLHVSGWPSSRPSTTASLRSVKMNQTEQPLAAPQRVDTTANKFTDAGPFAWAQSIGSPFIASNKDVLQEDFINESSRVSPEQQVLDDQISASHAAAFMRVGASLLPQVLLPAALSAVGDVNPSIKFTALLCIEWALLGELSVCRYTTQEGAHSSTSACRDQRSDDTNRDCQELDRAMTQHCATMLTGSLFSSRHDGESGLRVVVSQYSSQRLSSDAQAAQGTDPSNNHNLDHSISFGSSVCSPSLQSVSTANKTASTIARQSGKQQQEHLLLTVVDVRLAQLHLNALTRDRRSASSSSLFSDSRTDDIMFGLLCMEPKVRASISFAVSNSWMFRSARSHMMWSLDDVIDRKHPKQPDGGPALASSFTFNFANKHASSRSSARAKAVYFNMTNIIVPTFRGGPSQTIQGLGIGGKKKLDRIRDERFINVRKLYVSPREATLPAPRFMIRKNRPLYLFPMIFGSDNVGHVMFRYYSVWDLFKNEWFMDPIEHVSGIVNDGDEEPVSPIVGYVVMPTAETTFRERSNMHRIFYDAMSPRWFSVMSSGGRGRITSPSSKLHSIDVVFEKAFVGFGRTYMFHPRHIGDLDRVRKESQLALVPALE</sequence>
<evidence type="ECO:0000313" key="2">
    <source>
        <dbReference type="EMBL" id="CUG90616.1"/>
    </source>
</evidence>
<accession>A0A0S4JKA1</accession>
<feature type="chain" id="PRO_5006622566" description="Membrane-associated protein" evidence="1">
    <location>
        <begin position="23"/>
        <end position="616"/>
    </location>
</feature>
<feature type="non-terminal residue" evidence="2">
    <location>
        <position position="616"/>
    </location>
</feature>
<keyword evidence="1" id="KW-0732">Signal</keyword>
<proteinExistence type="predicted"/>
<keyword evidence="3" id="KW-1185">Reference proteome</keyword>
<protein>
    <recommendedName>
        <fullName evidence="4">Membrane-associated protein</fullName>
    </recommendedName>
</protein>
<name>A0A0S4JKA1_BODSA</name>
<organism evidence="2 3">
    <name type="scientific">Bodo saltans</name>
    <name type="common">Flagellated protozoan</name>
    <dbReference type="NCBI Taxonomy" id="75058"/>
    <lineage>
        <taxon>Eukaryota</taxon>
        <taxon>Discoba</taxon>
        <taxon>Euglenozoa</taxon>
        <taxon>Kinetoplastea</taxon>
        <taxon>Metakinetoplastina</taxon>
        <taxon>Eubodonida</taxon>
        <taxon>Bodonidae</taxon>
        <taxon>Bodo</taxon>
    </lineage>
</organism>
<dbReference type="Proteomes" id="UP000051952">
    <property type="component" value="Unassembled WGS sequence"/>
</dbReference>
<reference evidence="3" key="1">
    <citation type="submission" date="2015-09" db="EMBL/GenBank/DDBJ databases">
        <authorList>
            <consortium name="Pathogen Informatics"/>
        </authorList>
    </citation>
    <scope>NUCLEOTIDE SEQUENCE [LARGE SCALE GENOMIC DNA]</scope>
    <source>
        <strain evidence="3">Lake Konstanz</strain>
    </source>
</reference>
<evidence type="ECO:0008006" key="4">
    <source>
        <dbReference type="Google" id="ProtNLM"/>
    </source>
</evidence>
<dbReference type="EMBL" id="CYKH01001851">
    <property type="protein sequence ID" value="CUG90616.1"/>
    <property type="molecule type" value="Genomic_DNA"/>
</dbReference>
<gene>
    <name evidence="2" type="ORF">BSAL_27980</name>
</gene>
<evidence type="ECO:0000313" key="3">
    <source>
        <dbReference type="Proteomes" id="UP000051952"/>
    </source>
</evidence>
<dbReference type="AlphaFoldDB" id="A0A0S4JKA1"/>
<evidence type="ECO:0000256" key="1">
    <source>
        <dbReference type="SAM" id="SignalP"/>
    </source>
</evidence>